<gene>
    <name evidence="1" type="ORF">SCLCIDRAFT_840818</name>
</gene>
<reference evidence="1 2" key="1">
    <citation type="submission" date="2014-04" db="EMBL/GenBank/DDBJ databases">
        <authorList>
            <consortium name="DOE Joint Genome Institute"/>
            <person name="Kuo A."/>
            <person name="Kohler A."/>
            <person name="Nagy L.G."/>
            <person name="Floudas D."/>
            <person name="Copeland A."/>
            <person name="Barry K.W."/>
            <person name="Cichocki N."/>
            <person name="Veneault-Fourrey C."/>
            <person name="LaButti K."/>
            <person name="Lindquist E.A."/>
            <person name="Lipzen A."/>
            <person name="Lundell T."/>
            <person name="Morin E."/>
            <person name="Murat C."/>
            <person name="Sun H."/>
            <person name="Tunlid A."/>
            <person name="Henrissat B."/>
            <person name="Grigoriev I.V."/>
            <person name="Hibbett D.S."/>
            <person name="Martin F."/>
            <person name="Nordberg H.P."/>
            <person name="Cantor M.N."/>
            <person name="Hua S.X."/>
        </authorList>
    </citation>
    <scope>NUCLEOTIDE SEQUENCE [LARGE SCALE GENOMIC DNA]</scope>
    <source>
        <strain evidence="1 2">Foug A</strain>
    </source>
</reference>
<dbReference type="AlphaFoldDB" id="A0A0C2ZKZ3"/>
<sequence length="157" mass="17491">MLRISNTIPTSAAARQGSLWTYPSAKVAQRVNKLLACQASEWECRHITHLGAGIAVFPRGRYSLFLDLMLTEIMTINNAAHDAHFIEQFITAILERRTSYAGTRDHPKWNDRHMRRAAPPHPVFRCIADDSTATFTIVWHGESRPDTAPVSGTGGHG</sequence>
<evidence type="ECO:0000313" key="2">
    <source>
        <dbReference type="Proteomes" id="UP000053989"/>
    </source>
</evidence>
<protein>
    <submittedName>
        <fullName evidence="1">Uncharacterized protein</fullName>
    </submittedName>
</protein>
<name>A0A0C2ZKZ3_9AGAM</name>
<accession>A0A0C2ZKZ3</accession>
<dbReference type="InParanoid" id="A0A0C2ZKZ3"/>
<proteinExistence type="predicted"/>
<dbReference type="EMBL" id="KN822044">
    <property type="protein sequence ID" value="KIM62253.1"/>
    <property type="molecule type" value="Genomic_DNA"/>
</dbReference>
<reference evidence="2" key="2">
    <citation type="submission" date="2015-01" db="EMBL/GenBank/DDBJ databases">
        <title>Evolutionary Origins and Diversification of the Mycorrhizal Mutualists.</title>
        <authorList>
            <consortium name="DOE Joint Genome Institute"/>
            <consortium name="Mycorrhizal Genomics Consortium"/>
            <person name="Kohler A."/>
            <person name="Kuo A."/>
            <person name="Nagy L.G."/>
            <person name="Floudas D."/>
            <person name="Copeland A."/>
            <person name="Barry K.W."/>
            <person name="Cichocki N."/>
            <person name="Veneault-Fourrey C."/>
            <person name="LaButti K."/>
            <person name="Lindquist E.A."/>
            <person name="Lipzen A."/>
            <person name="Lundell T."/>
            <person name="Morin E."/>
            <person name="Murat C."/>
            <person name="Riley R."/>
            <person name="Ohm R."/>
            <person name="Sun H."/>
            <person name="Tunlid A."/>
            <person name="Henrissat B."/>
            <person name="Grigoriev I.V."/>
            <person name="Hibbett D.S."/>
            <person name="Martin F."/>
        </authorList>
    </citation>
    <scope>NUCLEOTIDE SEQUENCE [LARGE SCALE GENOMIC DNA]</scope>
    <source>
        <strain evidence="2">Foug A</strain>
    </source>
</reference>
<organism evidence="1 2">
    <name type="scientific">Scleroderma citrinum Foug A</name>
    <dbReference type="NCBI Taxonomy" id="1036808"/>
    <lineage>
        <taxon>Eukaryota</taxon>
        <taxon>Fungi</taxon>
        <taxon>Dikarya</taxon>
        <taxon>Basidiomycota</taxon>
        <taxon>Agaricomycotina</taxon>
        <taxon>Agaricomycetes</taxon>
        <taxon>Agaricomycetidae</taxon>
        <taxon>Boletales</taxon>
        <taxon>Sclerodermatineae</taxon>
        <taxon>Sclerodermataceae</taxon>
        <taxon>Scleroderma</taxon>
    </lineage>
</organism>
<keyword evidence="2" id="KW-1185">Reference proteome</keyword>
<evidence type="ECO:0000313" key="1">
    <source>
        <dbReference type="EMBL" id="KIM62253.1"/>
    </source>
</evidence>
<dbReference type="Proteomes" id="UP000053989">
    <property type="component" value="Unassembled WGS sequence"/>
</dbReference>
<dbReference type="HOGENOM" id="CLU_1678981_0_0_1"/>